<dbReference type="InterPro" id="IPR011050">
    <property type="entry name" value="Pectin_lyase_fold/virulence"/>
</dbReference>
<evidence type="ECO:0000313" key="3">
    <source>
        <dbReference type="Proteomes" id="UP000029833"/>
    </source>
</evidence>
<gene>
    <name evidence="2" type="ORF">Q760_10960</name>
</gene>
<accession>A0A0A0B9J9</accession>
<reference evidence="2 3" key="1">
    <citation type="submission" date="2013-10" db="EMBL/GenBank/DDBJ databases">
        <authorList>
            <person name="Wang G."/>
            <person name="Zhuang W."/>
        </authorList>
    </citation>
    <scope>NUCLEOTIDE SEQUENCE [LARGE SCALE GENOMIC DNA]</scope>
    <source>
        <strain evidence="2 3">DSM 20118</strain>
    </source>
</reference>
<evidence type="ECO:0008006" key="4">
    <source>
        <dbReference type="Google" id="ProtNLM"/>
    </source>
</evidence>
<dbReference type="Proteomes" id="UP000029833">
    <property type="component" value="Unassembled WGS sequence"/>
</dbReference>
<comment type="caution">
    <text evidence="2">The sequence shown here is derived from an EMBL/GenBank/DDBJ whole genome shotgun (WGS) entry which is preliminary data.</text>
</comment>
<organism evidence="2 3">
    <name type="scientific">Cellulomonas cellasea DSM 20118</name>
    <dbReference type="NCBI Taxonomy" id="1408250"/>
    <lineage>
        <taxon>Bacteria</taxon>
        <taxon>Bacillati</taxon>
        <taxon>Actinomycetota</taxon>
        <taxon>Actinomycetes</taxon>
        <taxon>Micrococcales</taxon>
        <taxon>Cellulomonadaceae</taxon>
        <taxon>Cellulomonas</taxon>
    </lineage>
</organism>
<keyword evidence="1" id="KW-0732">Signal</keyword>
<feature type="chain" id="PRO_5001967035" description="Right handed beta helix domain-containing protein" evidence="1">
    <location>
        <begin position="26"/>
        <end position="367"/>
    </location>
</feature>
<dbReference type="AlphaFoldDB" id="A0A0A0B9J9"/>
<dbReference type="Gene3D" id="2.160.20.10">
    <property type="entry name" value="Single-stranded right-handed beta-helix, Pectin lyase-like"/>
    <property type="match status" value="1"/>
</dbReference>
<dbReference type="EMBL" id="AXNT01000033">
    <property type="protein sequence ID" value="KGM02873.1"/>
    <property type="molecule type" value="Genomic_DNA"/>
</dbReference>
<evidence type="ECO:0000256" key="1">
    <source>
        <dbReference type="SAM" id="SignalP"/>
    </source>
</evidence>
<evidence type="ECO:0000313" key="2">
    <source>
        <dbReference type="EMBL" id="KGM02873.1"/>
    </source>
</evidence>
<feature type="signal peptide" evidence="1">
    <location>
        <begin position="1"/>
        <end position="25"/>
    </location>
</feature>
<dbReference type="InterPro" id="IPR012334">
    <property type="entry name" value="Pectin_lyas_fold"/>
</dbReference>
<dbReference type="SUPFAM" id="SSF51126">
    <property type="entry name" value="Pectin lyase-like"/>
    <property type="match status" value="1"/>
</dbReference>
<name>A0A0A0B9J9_9CELL</name>
<proteinExistence type="predicted"/>
<dbReference type="STRING" id="1408250.Q760_10960"/>
<sequence length="367" mass="37477">MATVNGARRATAWLAVLLVVPVAGAAPAAASPDPGPTGGYGDGGYGDGVECGDVLTGEHRLTRDLVCAGVGLTLEGTATLDLAGHTLDGGGSGVAFLRTQGPGTGDGSARVHDGVVRGWDHGVREAVGGTTWGNDVERVTFEEVVTVFQNEEPYPGGMTVSMRDSEVTGADVVFALGWSSALQVSGSRLERNDAVAEGGWGDYAFVDCVLVGNPQLVPGSGSQLTLVGNDVRGTHEVVGSGWATATLTGNTFVDNGAVVAGTPLARVVHGNTFEGNRLGVGARGRHRPESPGAWDGPTEVAGNTFVGNHDAIWTSRGADVRLGENVVTRSSGWGIRAPGARDLGGNRAWDNAREPQCTGVVCLGRAS</sequence>
<keyword evidence="3" id="KW-1185">Reference proteome</keyword>
<protein>
    <recommendedName>
        <fullName evidence="4">Right handed beta helix domain-containing protein</fullName>
    </recommendedName>
</protein>